<evidence type="ECO:0000313" key="3">
    <source>
        <dbReference type="Proteomes" id="UP000297245"/>
    </source>
</evidence>
<feature type="region of interest" description="Disordered" evidence="1">
    <location>
        <begin position="38"/>
        <end position="103"/>
    </location>
</feature>
<dbReference type="EMBL" id="ML180078">
    <property type="protein sequence ID" value="THU79098.1"/>
    <property type="molecule type" value="Genomic_DNA"/>
</dbReference>
<reference evidence="2 3" key="1">
    <citation type="journal article" date="2019" name="Nat. Ecol. Evol.">
        <title>Megaphylogeny resolves global patterns of mushroom evolution.</title>
        <authorList>
            <person name="Varga T."/>
            <person name="Krizsan K."/>
            <person name="Foldi C."/>
            <person name="Dima B."/>
            <person name="Sanchez-Garcia M."/>
            <person name="Sanchez-Ramirez S."/>
            <person name="Szollosi G.J."/>
            <person name="Szarkandi J.G."/>
            <person name="Papp V."/>
            <person name="Albert L."/>
            <person name="Andreopoulos W."/>
            <person name="Angelini C."/>
            <person name="Antonin V."/>
            <person name="Barry K.W."/>
            <person name="Bougher N.L."/>
            <person name="Buchanan P."/>
            <person name="Buyck B."/>
            <person name="Bense V."/>
            <person name="Catcheside P."/>
            <person name="Chovatia M."/>
            <person name="Cooper J."/>
            <person name="Damon W."/>
            <person name="Desjardin D."/>
            <person name="Finy P."/>
            <person name="Geml J."/>
            <person name="Haridas S."/>
            <person name="Hughes K."/>
            <person name="Justo A."/>
            <person name="Karasinski D."/>
            <person name="Kautmanova I."/>
            <person name="Kiss B."/>
            <person name="Kocsube S."/>
            <person name="Kotiranta H."/>
            <person name="LaButti K.M."/>
            <person name="Lechner B.E."/>
            <person name="Liimatainen K."/>
            <person name="Lipzen A."/>
            <person name="Lukacs Z."/>
            <person name="Mihaltcheva S."/>
            <person name="Morgado L.N."/>
            <person name="Niskanen T."/>
            <person name="Noordeloos M.E."/>
            <person name="Ohm R.A."/>
            <person name="Ortiz-Santana B."/>
            <person name="Ovrebo C."/>
            <person name="Racz N."/>
            <person name="Riley R."/>
            <person name="Savchenko A."/>
            <person name="Shiryaev A."/>
            <person name="Soop K."/>
            <person name="Spirin V."/>
            <person name="Szebenyi C."/>
            <person name="Tomsovsky M."/>
            <person name="Tulloss R.E."/>
            <person name="Uehling J."/>
            <person name="Grigoriev I.V."/>
            <person name="Vagvolgyi C."/>
            <person name="Papp T."/>
            <person name="Martin F.M."/>
            <person name="Miettinen O."/>
            <person name="Hibbett D.S."/>
            <person name="Nagy L.G."/>
        </authorList>
    </citation>
    <scope>NUCLEOTIDE SEQUENCE [LARGE SCALE GENOMIC DNA]</scope>
    <source>
        <strain evidence="2 3">CBS 962.96</strain>
    </source>
</reference>
<proteinExistence type="predicted"/>
<evidence type="ECO:0000256" key="1">
    <source>
        <dbReference type="SAM" id="MobiDB-lite"/>
    </source>
</evidence>
<evidence type="ECO:0000313" key="2">
    <source>
        <dbReference type="EMBL" id="THU79098.1"/>
    </source>
</evidence>
<name>A0A4S8KUF5_DENBC</name>
<keyword evidence="3" id="KW-1185">Reference proteome</keyword>
<feature type="compositionally biased region" description="Basic and acidic residues" evidence="1">
    <location>
        <begin position="60"/>
        <end position="77"/>
    </location>
</feature>
<accession>A0A4S8KUF5</accession>
<protein>
    <submittedName>
        <fullName evidence="2">Uncharacterized protein</fullName>
    </submittedName>
</protein>
<sequence length="103" mass="11772">MISDYIPLSRLNYRAHLRHAHEQNMRANQRGIELVVLPNSPMDVPPSDESRVVRQANFRTPDRSKEQDEDTKTEHPDLTPGNEGRDMTVNGITKSVTVHFHGD</sequence>
<dbReference type="Proteomes" id="UP000297245">
    <property type="component" value="Unassembled WGS sequence"/>
</dbReference>
<dbReference type="AlphaFoldDB" id="A0A4S8KUF5"/>
<organism evidence="2 3">
    <name type="scientific">Dendrothele bispora (strain CBS 962.96)</name>
    <dbReference type="NCBI Taxonomy" id="1314807"/>
    <lineage>
        <taxon>Eukaryota</taxon>
        <taxon>Fungi</taxon>
        <taxon>Dikarya</taxon>
        <taxon>Basidiomycota</taxon>
        <taxon>Agaricomycotina</taxon>
        <taxon>Agaricomycetes</taxon>
        <taxon>Agaricomycetidae</taxon>
        <taxon>Agaricales</taxon>
        <taxon>Agaricales incertae sedis</taxon>
        <taxon>Dendrothele</taxon>
    </lineage>
</organism>
<gene>
    <name evidence="2" type="ORF">K435DRAFT_875884</name>
</gene>